<evidence type="ECO:0000313" key="2">
    <source>
        <dbReference type="Proteomes" id="UP001143856"/>
    </source>
</evidence>
<sequence>MPAAACLGALCLRRITSRNSNDIFLAAHTKTQMHMQMQTQMPQAAIWLRPPPVVAYVVVGQVCSKSGYKGLTWHIVLVRCQSLVGTPCIKLDDLRSALLRIVSSACAVVGEFDMNRASLYWKIMYWLDYWFKLFGHELVSGDKED</sequence>
<keyword evidence="2" id="KW-1185">Reference proteome</keyword>
<evidence type="ECO:0000313" key="1">
    <source>
        <dbReference type="EMBL" id="KAJ2974717.1"/>
    </source>
</evidence>
<proteinExistence type="predicted"/>
<accession>A0ACC1N730</accession>
<protein>
    <submittedName>
        <fullName evidence="1">Uncharacterized protein</fullName>
    </submittedName>
</protein>
<comment type="caution">
    <text evidence="1">The sequence shown here is derived from an EMBL/GenBank/DDBJ whole genome shotgun (WGS) entry which is preliminary data.</text>
</comment>
<organism evidence="1 2">
    <name type="scientific">Xylaria curta</name>
    <dbReference type="NCBI Taxonomy" id="42375"/>
    <lineage>
        <taxon>Eukaryota</taxon>
        <taxon>Fungi</taxon>
        <taxon>Dikarya</taxon>
        <taxon>Ascomycota</taxon>
        <taxon>Pezizomycotina</taxon>
        <taxon>Sordariomycetes</taxon>
        <taxon>Xylariomycetidae</taxon>
        <taxon>Xylariales</taxon>
        <taxon>Xylariaceae</taxon>
        <taxon>Xylaria</taxon>
    </lineage>
</organism>
<dbReference type="EMBL" id="JAPDGR010002672">
    <property type="protein sequence ID" value="KAJ2974717.1"/>
    <property type="molecule type" value="Genomic_DNA"/>
</dbReference>
<reference evidence="1" key="1">
    <citation type="submission" date="2022-10" db="EMBL/GenBank/DDBJ databases">
        <title>Genome Sequence of Xylaria curta.</title>
        <authorList>
            <person name="Buettner E."/>
        </authorList>
    </citation>
    <scope>NUCLEOTIDE SEQUENCE</scope>
    <source>
        <strain evidence="1">Babe10</strain>
    </source>
</reference>
<name>A0ACC1N730_9PEZI</name>
<dbReference type="Proteomes" id="UP001143856">
    <property type="component" value="Unassembled WGS sequence"/>
</dbReference>
<gene>
    <name evidence="1" type="ORF">NUW58_g8567</name>
</gene>